<feature type="domain" description="Acetyl-CoA hydrolase/transferase N-terminal" evidence="4">
    <location>
        <begin position="12"/>
        <end position="183"/>
    </location>
</feature>
<keyword evidence="6" id="KW-0378">Hydrolase</keyword>
<dbReference type="SUPFAM" id="SSF100950">
    <property type="entry name" value="NagB/RpiA/CoA transferase-like"/>
    <property type="match status" value="2"/>
</dbReference>
<dbReference type="Gene3D" id="3.30.750.70">
    <property type="entry name" value="4-hydroxybutyrate coenzyme like domains"/>
    <property type="match status" value="1"/>
</dbReference>
<feature type="binding site" evidence="3">
    <location>
        <position position="407"/>
    </location>
    <ligand>
        <name>CoA</name>
        <dbReference type="ChEBI" id="CHEBI:57287"/>
    </ligand>
</feature>
<comment type="caution">
    <text evidence="6">The sequence shown here is derived from an EMBL/GenBank/DDBJ whole genome shotgun (WGS) entry which is preliminary data.</text>
</comment>
<dbReference type="NCBIfam" id="TIGR03458">
    <property type="entry name" value="YgfH_subfam"/>
    <property type="match status" value="1"/>
</dbReference>
<evidence type="ECO:0000313" key="6">
    <source>
        <dbReference type="EMBL" id="KXV58752.1"/>
    </source>
</evidence>
<gene>
    <name evidence="6" type="ORF">AD948_10460</name>
</gene>
<dbReference type="GO" id="GO:0003986">
    <property type="term" value="F:acetyl-CoA hydrolase activity"/>
    <property type="evidence" value="ECO:0007669"/>
    <property type="project" value="TreeGrafter"/>
</dbReference>
<dbReference type="Gene3D" id="3.40.1080.10">
    <property type="entry name" value="Glutaconate Coenzyme A-transferase"/>
    <property type="match status" value="1"/>
</dbReference>
<dbReference type="GO" id="GO:0006084">
    <property type="term" value="P:acetyl-CoA metabolic process"/>
    <property type="evidence" value="ECO:0007669"/>
    <property type="project" value="InterPro"/>
</dbReference>
<dbReference type="InterPro" id="IPR017821">
    <property type="entry name" value="Succinate_CoA_transferase"/>
</dbReference>
<feature type="binding site" evidence="3">
    <location>
        <position position="363"/>
    </location>
    <ligand>
        <name>CoA</name>
        <dbReference type="ChEBI" id="CHEBI:57287"/>
    </ligand>
</feature>
<name>A0A149U046_9PROT</name>
<accession>A0A149U046</accession>
<evidence type="ECO:0000256" key="3">
    <source>
        <dbReference type="PIRSR" id="PIRSR617821-2"/>
    </source>
</evidence>
<dbReference type="InterPro" id="IPR038460">
    <property type="entry name" value="AcetylCoA_hyd_C_sf"/>
</dbReference>
<dbReference type="OrthoDB" id="9801795at2"/>
<reference evidence="6 7" key="1">
    <citation type="submission" date="2015-06" db="EMBL/GenBank/DDBJ databases">
        <title>Improved classification and identification of acetic acid bacteria using matrix-assisted laser desorption/ionization time-of-flight mass spectrometry; Gluconobacter nephelii and Gluconobacter uchimurae are later heterotypic synonyms of Gluconobacter japonicus and Gluconobacter oxydans, respectively.</title>
        <authorList>
            <person name="Li L."/>
            <person name="Cleenwerck I."/>
            <person name="De Vuyst L."/>
            <person name="Vandamme P."/>
        </authorList>
    </citation>
    <scope>NUCLEOTIDE SEQUENCE [LARGE SCALE GENOMIC DNA]</scope>
    <source>
        <strain evidence="6 7">LMG 23690</strain>
    </source>
</reference>
<dbReference type="Pfam" id="PF13336">
    <property type="entry name" value="AcetylCoA_hyd_C"/>
    <property type="match status" value="1"/>
</dbReference>
<dbReference type="RefSeq" id="WP_061471870.1">
    <property type="nucleotide sequence ID" value="NZ_LHZU01000135.1"/>
</dbReference>
<dbReference type="FunFam" id="3.40.1080.20:FF:000001">
    <property type="entry name" value="Acetyl-CoA hydrolase Ach1"/>
    <property type="match status" value="1"/>
</dbReference>
<dbReference type="GO" id="GO:0006083">
    <property type="term" value="P:acetate metabolic process"/>
    <property type="evidence" value="ECO:0007669"/>
    <property type="project" value="InterPro"/>
</dbReference>
<sequence length="503" mass="54419">MKDRIHNKAFLDRIMTAEEAAALIWNGDVIATSGFTGAGYPKAVPEALAQHIETAHASGEPFTVRLLTGASTGPQLDGALARVNGVAFRCPYNGDTAMRTRINEGSTLYLDMHLGQVAQKARQGQFGRPDVAIVEAVSVTPDGQLILSSSVGNSPAWVQIADKIIIEINTWQNPELAGIHDIWGGVRMPPDGQVIPLMRPGDRIGSGTLPIDFDRLAAVVITDEPDRNAPFAEPDTTAREIAGHVMEFFEHEVRQGRLPPSLLPLQSGVGNIANAVLEGLNTSRFENLTGFSEVIQDGMLSMLESGRMTVASASSFSLSPEAAQRINDNAAFFRQKIVLRQQEVSNSPELIRRLGIIAMNGMIEADIYGNVNSTCVMGSRIQNGIGGSGDFARNAFLSLFVSPSTAKGGKISAFVPMVPHTDHILQDVQIIVSEQGLADLRGLAPVERAREVINKCAHPDFRPALQDYFEQARQHSFGQHIPHHLPAALAWHQRYMETGSMAG</sequence>
<evidence type="ECO:0000259" key="5">
    <source>
        <dbReference type="Pfam" id="PF13336"/>
    </source>
</evidence>
<protein>
    <submittedName>
        <fullName evidence="6">Acetyl-CoA hydrolase</fullName>
    </submittedName>
</protein>
<comment type="similarity">
    <text evidence="1">Belongs to the acetyl-CoA hydrolase/transferase family.</text>
</comment>
<proteinExistence type="inferred from homology"/>
<feature type="binding site" evidence="3">
    <location>
        <position position="387"/>
    </location>
    <ligand>
        <name>CoA</name>
        <dbReference type="ChEBI" id="CHEBI:57287"/>
    </ligand>
</feature>
<feature type="active site" description="5-glutamyl coenzyme A thioester intermediate" evidence="2">
    <location>
        <position position="293"/>
    </location>
</feature>
<evidence type="ECO:0000313" key="7">
    <source>
        <dbReference type="Proteomes" id="UP000075360"/>
    </source>
</evidence>
<evidence type="ECO:0000259" key="4">
    <source>
        <dbReference type="Pfam" id="PF02550"/>
    </source>
</evidence>
<dbReference type="InterPro" id="IPR026888">
    <property type="entry name" value="AcetylCoA_hyd_C"/>
</dbReference>
<dbReference type="EMBL" id="LHZU01000135">
    <property type="protein sequence ID" value="KXV58752.1"/>
    <property type="molecule type" value="Genomic_DNA"/>
</dbReference>
<dbReference type="AlphaFoldDB" id="A0A149U046"/>
<dbReference type="InterPro" id="IPR046433">
    <property type="entry name" value="ActCoA_hydro"/>
</dbReference>
<evidence type="ECO:0000256" key="1">
    <source>
        <dbReference type="ARBA" id="ARBA00009632"/>
    </source>
</evidence>
<feature type="binding site" evidence="3">
    <location>
        <position position="383"/>
    </location>
    <ligand>
        <name>CoA</name>
        <dbReference type="ChEBI" id="CHEBI:57287"/>
    </ligand>
</feature>
<feature type="domain" description="Acetyl-CoA hydrolase/transferase C-terminal" evidence="5">
    <location>
        <begin position="334"/>
        <end position="468"/>
    </location>
</feature>
<dbReference type="Gene3D" id="3.40.1080.20">
    <property type="entry name" value="Acetyl-CoA hydrolase/transferase C-terminal domain"/>
    <property type="match status" value="1"/>
</dbReference>
<evidence type="ECO:0000256" key="2">
    <source>
        <dbReference type="PIRSR" id="PIRSR617821-1"/>
    </source>
</evidence>
<dbReference type="GO" id="GO:0008775">
    <property type="term" value="F:acetate CoA-transferase activity"/>
    <property type="evidence" value="ECO:0007669"/>
    <property type="project" value="InterPro"/>
</dbReference>
<dbReference type="InterPro" id="IPR037171">
    <property type="entry name" value="NagB/RpiA_transferase-like"/>
</dbReference>
<dbReference type="PATRIC" id="fig|446692.4.peg.1811"/>
<dbReference type="Pfam" id="PF02550">
    <property type="entry name" value="AcetylCoA_hydro"/>
    <property type="match status" value="1"/>
</dbReference>
<dbReference type="Proteomes" id="UP000075360">
    <property type="component" value="Unassembled WGS sequence"/>
</dbReference>
<dbReference type="PANTHER" id="PTHR43609:SF1">
    <property type="entry name" value="ACETYL-COA HYDROLASE"/>
    <property type="match status" value="1"/>
</dbReference>
<organism evidence="6 7">
    <name type="scientific">Acetobacter senegalensis</name>
    <dbReference type="NCBI Taxonomy" id="446692"/>
    <lineage>
        <taxon>Bacteria</taxon>
        <taxon>Pseudomonadati</taxon>
        <taxon>Pseudomonadota</taxon>
        <taxon>Alphaproteobacteria</taxon>
        <taxon>Acetobacterales</taxon>
        <taxon>Acetobacteraceae</taxon>
        <taxon>Acetobacter</taxon>
    </lineage>
</organism>
<dbReference type="PANTHER" id="PTHR43609">
    <property type="entry name" value="ACETYL-COA HYDROLASE"/>
    <property type="match status" value="1"/>
</dbReference>
<dbReference type="InterPro" id="IPR003702">
    <property type="entry name" value="ActCoA_hydro_N"/>
</dbReference>